<dbReference type="KEGG" id="ahel:Q31a_01060"/>
<proteinExistence type="predicted"/>
<protein>
    <submittedName>
        <fullName evidence="1">Uncharacterized protein</fullName>
    </submittedName>
</protein>
<evidence type="ECO:0000313" key="2">
    <source>
        <dbReference type="Proteomes" id="UP000318017"/>
    </source>
</evidence>
<dbReference type="Proteomes" id="UP000318017">
    <property type="component" value="Chromosome"/>
</dbReference>
<organism evidence="1 2">
    <name type="scientific">Aureliella helgolandensis</name>
    <dbReference type="NCBI Taxonomy" id="2527968"/>
    <lineage>
        <taxon>Bacteria</taxon>
        <taxon>Pseudomonadati</taxon>
        <taxon>Planctomycetota</taxon>
        <taxon>Planctomycetia</taxon>
        <taxon>Pirellulales</taxon>
        <taxon>Pirellulaceae</taxon>
        <taxon>Aureliella</taxon>
    </lineage>
</organism>
<keyword evidence="2" id="KW-1185">Reference proteome</keyword>
<sequence length="111" mass="12027">MLRPVGFLGELSRAVISYLDSFPFAKKSLRPASGHALACSPLEAGCSASKLRWRGLRRTGPVLQEVPCYSKYGTRKLGLPEALVDSCRHSPASQRLVGLDGGRQLLLLGFD</sequence>
<accession>A0A518FZP2</accession>
<evidence type="ECO:0000313" key="1">
    <source>
        <dbReference type="EMBL" id="QDV21827.1"/>
    </source>
</evidence>
<dbReference type="AlphaFoldDB" id="A0A518FZP2"/>
<dbReference type="EMBL" id="CP036298">
    <property type="protein sequence ID" value="QDV21827.1"/>
    <property type="molecule type" value="Genomic_DNA"/>
</dbReference>
<gene>
    <name evidence="1" type="ORF">Q31a_01060</name>
</gene>
<reference evidence="1 2" key="1">
    <citation type="submission" date="2019-02" db="EMBL/GenBank/DDBJ databases">
        <title>Deep-cultivation of Planctomycetes and their phenomic and genomic characterization uncovers novel biology.</title>
        <authorList>
            <person name="Wiegand S."/>
            <person name="Jogler M."/>
            <person name="Boedeker C."/>
            <person name="Pinto D."/>
            <person name="Vollmers J."/>
            <person name="Rivas-Marin E."/>
            <person name="Kohn T."/>
            <person name="Peeters S.H."/>
            <person name="Heuer A."/>
            <person name="Rast P."/>
            <person name="Oberbeckmann S."/>
            <person name="Bunk B."/>
            <person name="Jeske O."/>
            <person name="Meyerdierks A."/>
            <person name="Storesund J.E."/>
            <person name="Kallscheuer N."/>
            <person name="Luecker S."/>
            <person name="Lage O.M."/>
            <person name="Pohl T."/>
            <person name="Merkel B.J."/>
            <person name="Hornburger P."/>
            <person name="Mueller R.-W."/>
            <person name="Bruemmer F."/>
            <person name="Labrenz M."/>
            <person name="Spormann A.M."/>
            <person name="Op den Camp H."/>
            <person name="Overmann J."/>
            <person name="Amann R."/>
            <person name="Jetten M.S.M."/>
            <person name="Mascher T."/>
            <person name="Medema M.H."/>
            <person name="Devos D.P."/>
            <person name="Kaster A.-K."/>
            <person name="Ovreas L."/>
            <person name="Rohde M."/>
            <person name="Galperin M.Y."/>
            <person name="Jogler C."/>
        </authorList>
    </citation>
    <scope>NUCLEOTIDE SEQUENCE [LARGE SCALE GENOMIC DNA]</scope>
    <source>
        <strain evidence="1 2">Q31a</strain>
    </source>
</reference>
<name>A0A518FZP2_9BACT</name>